<accession>A0A8J2XNC2</accession>
<dbReference type="CDD" id="cd20009">
    <property type="entry name" value="PBP1_RafR-like"/>
    <property type="match status" value="1"/>
</dbReference>
<keyword evidence="3" id="KW-0804">Transcription</keyword>
<dbReference type="SUPFAM" id="SSF53822">
    <property type="entry name" value="Periplasmic binding protein-like I"/>
    <property type="match status" value="1"/>
</dbReference>
<dbReference type="GO" id="GO:0003700">
    <property type="term" value="F:DNA-binding transcription factor activity"/>
    <property type="evidence" value="ECO:0007669"/>
    <property type="project" value="TreeGrafter"/>
</dbReference>
<evidence type="ECO:0000256" key="3">
    <source>
        <dbReference type="ARBA" id="ARBA00023163"/>
    </source>
</evidence>
<dbReference type="InterPro" id="IPR010982">
    <property type="entry name" value="Lambda_DNA-bd_dom_sf"/>
</dbReference>
<dbReference type="SUPFAM" id="SSF47413">
    <property type="entry name" value="lambda repressor-like DNA-binding domains"/>
    <property type="match status" value="1"/>
</dbReference>
<organism evidence="5 6">
    <name type="scientific">Neiella marina</name>
    <dbReference type="NCBI Taxonomy" id="508461"/>
    <lineage>
        <taxon>Bacteria</taxon>
        <taxon>Pseudomonadati</taxon>
        <taxon>Pseudomonadota</taxon>
        <taxon>Gammaproteobacteria</taxon>
        <taxon>Alteromonadales</taxon>
        <taxon>Echinimonadaceae</taxon>
        <taxon>Neiella</taxon>
    </lineage>
</organism>
<evidence type="ECO:0000313" key="6">
    <source>
        <dbReference type="Proteomes" id="UP000619743"/>
    </source>
</evidence>
<keyword evidence="1" id="KW-0805">Transcription regulation</keyword>
<dbReference type="RefSeq" id="WP_158100481.1">
    <property type="nucleotide sequence ID" value="NZ_BMDX01000003.1"/>
</dbReference>
<comment type="caution">
    <text evidence="5">The sequence shown here is derived from an EMBL/GenBank/DDBJ whole genome shotgun (WGS) entry which is preliminary data.</text>
</comment>
<dbReference type="InterPro" id="IPR001761">
    <property type="entry name" value="Peripla_BP/Lac1_sug-bd_dom"/>
</dbReference>
<dbReference type="Proteomes" id="UP000619743">
    <property type="component" value="Unassembled WGS sequence"/>
</dbReference>
<dbReference type="InterPro" id="IPR000843">
    <property type="entry name" value="HTH_LacI"/>
</dbReference>
<dbReference type="OrthoDB" id="6619319at2"/>
<reference evidence="6" key="1">
    <citation type="journal article" date="2019" name="Int. J. Syst. Evol. Microbiol.">
        <title>The Global Catalogue of Microorganisms (GCM) 10K type strain sequencing project: providing services to taxonomists for standard genome sequencing and annotation.</title>
        <authorList>
            <consortium name="The Broad Institute Genomics Platform"/>
            <consortium name="The Broad Institute Genome Sequencing Center for Infectious Disease"/>
            <person name="Wu L."/>
            <person name="Ma J."/>
        </authorList>
    </citation>
    <scope>NUCLEOTIDE SEQUENCE [LARGE SCALE GENOMIC DNA]</scope>
    <source>
        <strain evidence="6">CGMCC 1.10130</strain>
    </source>
</reference>
<dbReference type="PROSITE" id="PS50932">
    <property type="entry name" value="HTH_LACI_2"/>
    <property type="match status" value="1"/>
</dbReference>
<dbReference type="EMBL" id="BMDX01000003">
    <property type="protein sequence ID" value="GGA70799.1"/>
    <property type="molecule type" value="Genomic_DNA"/>
</dbReference>
<dbReference type="Pfam" id="PF00532">
    <property type="entry name" value="Peripla_BP_1"/>
    <property type="match status" value="1"/>
</dbReference>
<evidence type="ECO:0000256" key="1">
    <source>
        <dbReference type="ARBA" id="ARBA00023015"/>
    </source>
</evidence>
<dbReference type="Pfam" id="PF00356">
    <property type="entry name" value="LacI"/>
    <property type="match status" value="1"/>
</dbReference>
<keyword evidence="6" id="KW-1185">Reference proteome</keyword>
<name>A0A8J2XNC2_9GAMM</name>
<gene>
    <name evidence="5" type="ORF">GCM10011369_10690</name>
</gene>
<feature type="domain" description="HTH lacI-type" evidence="4">
    <location>
        <begin position="4"/>
        <end position="58"/>
    </location>
</feature>
<dbReference type="Gene3D" id="1.10.260.40">
    <property type="entry name" value="lambda repressor-like DNA-binding domains"/>
    <property type="match status" value="1"/>
</dbReference>
<dbReference type="PANTHER" id="PTHR30146:SF109">
    <property type="entry name" value="HTH-TYPE TRANSCRIPTIONAL REGULATOR GALS"/>
    <property type="match status" value="1"/>
</dbReference>
<dbReference type="InterPro" id="IPR028082">
    <property type="entry name" value="Peripla_BP_I"/>
</dbReference>
<proteinExistence type="predicted"/>
<keyword evidence="2" id="KW-0238">DNA-binding</keyword>
<dbReference type="GO" id="GO:0000976">
    <property type="term" value="F:transcription cis-regulatory region binding"/>
    <property type="evidence" value="ECO:0007669"/>
    <property type="project" value="TreeGrafter"/>
</dbReference>
<evidence type="ECO:0000256" key="2">
    <source>
        <dbReference type="ARBA" id="ARBA00023125"/>
    </source>
</evidence>
<sequence>MAKVTLKTIADALGFAVTTVSRALKDDPAIKLQTRRVIQAKARELGYVPDRAGVRLRTGKTNVISLVLPVEPNMSNVVTRLTVSIAEVLKGSSYNLNTSYWFEDDDPLALVKQIVETRSADGLILNYTTPDDPRVRYLMEQQFPFVTHGRTSADDRHSYFDFDNQEFARLSVNKLSLKGRRKVMVILPPPELSYAEHLQRGILLGQQQTGVELVSCSAIHSDSPSADIEKEVTVMLSAMPDIDAIIASSSTAAMVSVSVLESLGRELGADIDVLGREAAPFLKLLRKNLLLANEDVGKAGNFLARALIHAIERPHEAPMQGMDIPTIEQIS</sequence>
<dbReference type="CDD" id="cd01392">
    <property type="entry name" value="HTH_LacI"/>
    <property type="match status" value="1"/>
</dbReference>
<evidence type="ECO:0000313" key="5">
    <source>
        <dbReference type="EMBL" id="GGA70799.1"/>
    </source>
</evidence>
<evidence type="ECO:0000259" key="4">
    <source>
        <dbReference type="PROSITE" id="PS50932"/>
    </source>
</evidence>
<dbReference type="Gene3D" id="3.40.50.2300">
    <property type="match status" value="2"/>
</dbReference>
<dbReference type="AlphaFoldDB" id="A0A8J2XNC2"/>
<dbReference type="SMART" id="SM00354">
    <property type="entry name" value="HTH_LACI"/>
    <property type="match status" value="1"/>
</dbReference>
<protein>
    <submittedName>
        <fullName evidence="5">LacI family transcriptional regulator</fullName>
    </submittedName>
</protein>
<dbReference type="PANTHER" id="PTHR30146">
    <property type="entry name" value="LACI-RELATED TRANSCRIPTIONAL REPRESSOR"/>
    <property type="match status" value="1"/>
</dbReference>